<proteinExistence type="predicted"/>
<keyword evidence="2" id="KW-1185">Reference proteome</keyword>
<evidence type="ECO:0000313" key="2">
    <source>
        <dbReference type="Proteomes" id="UP000247702"/>
    </source>
</evidence>
<dbReference type="Proteomes" id="UP000247702">
    <property type="component" value="Unassembled WGS sequence"/>
</dbReference>
<dbReference type="InterPro" id="IPR052945">
    <property type="entry name" value="Mitotic_Regulator"/>
</dbReference>
<dbReference type="AlphaFoldDB" id="A0A2Z6SDV3"/>
<dbReference type="Gene3D" id="1.10.510.10">
    <property type="entry name" value="Transferase(Phosphotransferase) domain 1"/>
    <property type="match status" value="1"/>
</dbReference>
<sequence>MVLEKFIVQNGKIHLSIFALNSLLNIEKDTKELFLEIELQCEVTFHNNVISFYRITISDQEEELYDGSLAIQIMQGLREKIISDTPIAYFKLYTKCWDDNPDNRLPINDVFEKLNDIINQKQDENLDRTTNQIENKNTMNSVEESSHGKLSKMIQNFDKMNINQTPNENIIMNNVKEESHGELSQINNDFDKMNTEEIMESRTSTSSSQNILPENYLSIKVNEIMEFIYEVLNKRDLLNLKQKVFDYINSENINLKETYDWLCNNQNYNSNLIFLRGYFDLYGIVTSEDYKKAFNLFINASEQDHILAQYFVGWCYLYGLGTPKDYKLAFECFEKVANKIVQSDTANNGNIVAMCNLGYCYGHGKGVRKDIDKAIYWCERSAQQGYYNAQKCLEKLMKNK</sequence>
<evidence type="ECO:0008006" key="3">
    <source>
        <dbReference type="Google" id="ProtNLM"/>
    </source>
</evidence>
<dbReference type="PANTHER" id="PTHR43628">
    <property type="entry name" value="ACTIVATOR OF C KINASE PROTEIN 1-RELATED"/>
    <property type="match status" value="1"/>
</dbReference>
<dbReference type="Pfam" id="PF08238">
    <property type="entry name" value="Sel1"/>
    <property type="match status" value="3"/>
</dbReference>
<dbReference type="SMART" id="SM00671">
    <property type="entry name" value="SEL1"/>
    <property type="match status" value="3"/>
</dbReference>
<organism evidence="1 2">
    <name type="scientific">Rhizophagus clarus</name>
    <dbReference type="NCBI Taxonomy" id="94130"/>
    <lineage>
        <taxon>Eukaryota</taxon>
        <taxon>Fungi</taxon>
        <taxon>Fungi incertae sedis</taxon>
        <taxon>Mucoromycota</taxon>
        <taxon>Glomeromycotina</taxon>
        <taxon>Glomeromycetes</taxon>
        <taxon>Glomerales</taxon>
        <taxon>Glomeraceae</taxon>
        <taxon>Rhizophagus</taxon>
    </lineage>
</organism>
<reference evidence="1 2" key="1">
    <citation type="submission" date="2017-11" db="EMBL/GenBank/DDBJ databases">
        <title>The genome of Rhizophagus clarus HR1 reveals common genetic basis of auxotrophy among arbuscular mycorrhizal fungi.</title>
        <authorList>
            <person name="Kobayashi Y."/>
        </authorList>
    </citation>
    <scope>NUCLEOTIDE SEQUENCE [LARGE SCALE GENOMIC DNA]</scope>
    <source>
        <strain evidence="1 2">HR1</strain>
    </source>
</reference>
<dbReference type="InterPro" id="IPR006597">
    <property type="entry name" value="Sel1-like"/>
</dbReference>
<dbReference type="PANTHER" id="PTHR43628:SF1">
    <property type="entry name" value="CHITIN SYNTHASE REGULATORY FACTOR 2-RELATED"/>
    <property type="match status" value="1"/>
</dbReference>
<accession>A0A2Z6SDV3</accession>
<protein>
    <recommendedName>
        <fullName evidence="3">HCP-like protein</fullName>
    </recommendedName>
</protein>
<name>A0A2Z6SDV3_9GLOM</name>
<dbReference type="InterPro" id="IPR011990">
    <property type="entry name" value="TPR-like_helical_dom_sf"/>
</dbReference>
<gene>
    <name evidence="1" type="ORF">RclHR1_09160003</name>
</gene>
<dbReference type="SUPFAM" id="SSF81901">
    <property type="entry name" value="HCP-like"/>
    <property type="match status" value="1"/>
</dbReference>
<comment type="caution">
    <text evidence="1">The sequence shown here is derived from an EMBL/GenBank/DDBJ whole genome shotgun (WGS) entry which is preliminary data.</text>
</comment>
<evidence type="ECO:0000313" key="1">
    <source>
        <dbReference type="EMBL" id="GBC09845.1"/>
    </source>
</evidence>
<dbReference type="EMBL" id="BEXD01004333">
    <property type="protein sequence ID" value="GBC09845.1"/>
    <property type="molecule type" value="Genomic_DNA"/>
</dbReference>
<dbReference type="Gene3D" id="1.25.40.10">
    <property type="entry name" value="Tetratricopeptide repeat domain"/>
    <property type="match status" value="1"/>
</dbReference>